<reference evidence="1 2" key="1">
    <citation type="journal article" date="2021" name="Nat. Plants">
        <title>The Taxus genome provides insights into paclitaxel biosynthesis.</title>
        <authorList>
            <person name="Xiong X."/>
            <person name="Gou J."/>
            <person name="Liao Q."/>
            <person name="Li Y."/>
            <person name="Zhou Q."/>
            <person name="Bi G."/>
            <person name="Li C."/>
            <person name="Du R."/>
            <person name="Wang X."/>
            <person name="Sun T."/>
            <person name="Guo L."/>
            <person name="Liang H."/>
            <person name="Lu P."/>
            <person name="Wu Y."/>
            <person name="Zhang Z."/>
            <person name="Ro D.K."/>
            <person name="Shang Y."/>
            <person name="Huang S."/>
            <person name="Yan J."/>
        </authorList>
    </citation>
    <scope>NUCLEOTIDE SEQUENCE [LARGE SCALE GENOMIC DNA]</scope>
    <source>
        <strain evidence="1">Ta-2019</strain>
    </source>
</reference>
<evidence type="ECO:0000313" key="2">
    <source>
        <dbReference type="Proteomes" id="UP000824469"/>
    </source>
</evidence>
<comment type="caution">
    <text evidence="1">The sequence shown here is derived from an EMBL/GenBank/DDBJ whole genome shotgun (WGS) entry which is preliminary data.</text>
</comment>
<feature type="non-terminal residue" evidence="1">
    <location>
        <position position="68"/>
    </location>
</feature>
<proteinExistence type="predicted"/>
<dbReference type="EMBL" id="JAHRHJ020000007">
    <property type="protein sequence ID" value="KAH9307547.1"/>
    <property type="molecule type" value="Genomic_DNA"/>
</dbReference>
<dbReference type="AlphaFoldDB" id="A0AA38FMN3"/>
<evidence type="ECO:0000313" key="1">
    <source>
        <dbReference type="EMBL" id="KAH9307547.1"/>
    </source>
</evidence>
<protein>
    <submittedName>
        <fullName evidence="1">Uncharacterized protein</fullName>
    </submittedName>
</protein>
<keyword evidence="2" id="KW-1185">Reference proteome</keyword>
<feature type="non-terminal residue" evidence="1">
    <location>
        <position position="1"/>
    </location>
</feature>
<dbReference type="Proteomes" id="UP000824469">
    <property type="component" value="Unassembled WGS sequence"/>
</dbReference>
<sequence length="68" mass="7756">QDYFHDEEIEARSFEAFEAKAPLYQGVIECSDSQDDEVIPLDGCIEMQNKDSLKASKDELQEVTKEIS</sequence>
<accession>A0AA38FMN3</accession>
<name>A0AA38FMN3_TAXCH</name>
<organism evidence="1 2">
    <name type="scientific">Taxus chinensis</name>
    <name type="common">Chinese yew</name>
    <name type="synonym">Taxus wallichiana var. chinensis</name>
    <dbReference type="NCBI Taxonomy" id="29808"/>
    <lineage>
        <taxon>Eukaryota</taxon>
        <taxon>Viridiplantae</taxon>
        <taxon>Streptophyta</taxon>
        <taxon>Embryophyta</taxon>
        <taxon>Tracheophyta</taxon>
        <taxon>Spermatophyta</taxon>
        <taxon>Pinopsida</taxon>
        <taxon>Pinidae</taxon>
        <taxon>Conifers II</taxon>
        <taxon>Cupressales</taxon>
        <taxon>Taxaceae</taxon>
        <taxon>Taxus</taxon>
    </lineage>
</organism>
<gene>
    <name evidence="1" type="ORF">KI387_035458</name>
</gene>